<dbReference type="SUPFAM" id="SSF53850">
    <property type="entry name" value="Periplasmic binding protein-like II"/>
    <property type="match status" value="1"/>
</dbReference>
<dbReference type="InterPro" id="IPR050490">
    <property type="entry name" value="Bact_solute-bd_prot1"/>
</dbReference>
<reference evidence="2" key="2">
    <citation type="submission" date="2020-09" db="EMBL/GenBank/DDBJ databases">
        <authorList>
            <person name="Sun Q."/>
            <person name="Ohkuma M."/>
        </authorList>
    </citation>
    <scope>NUCLEOTIDE SEQUENCE</scope>
    <source>
        <strain evidence="2">JCM 13064</strain>
    </source>
</reference>
<evidence type="ECO:0000313" key="3">
    <source>
        <dbReference type="Proteomes" id="UP000645217"/>
    </source>
</evidence>
<dbReference type="InterPro" id="IPR006311">
    <property type="entry name" value="TAT_signal"/>
</dbReference>
<dbReference type="InterPro" id="IPR006059">
    <property type="entry name" value="SBP"/>
</dbReference>
<dbReference type="PANTHER" id="PTHR43649:SF14">
    <property type="entry name" value="BLR3389 PROTEIN"/>
    <property type="match status" value="1"/>
</dbReference>
<keyword evidence="3" id="KW-1185">Reference proteome</keyword>
<gene>
    <name evidence="2" type="ORF">GCM10007964_06410</name>
</gene>
<dbReference type="Gene3D" id="3.40.190.10">
    <property type="entry name" value="Periplasmic binding protein-like II"/>
    <property type="match status" value="2"/>
</dbReference>
<dbReference type="PROSITE" id="PS51257">
    <property type="entry name" value="PROKAR_LIPOPROTEIN"/>
    <property type="match status" value="1"/>
</dbReference>
<name>A0A917VED4_9ACTN</name>
<dbReference type="RefSeq" id="WP_189161411.1">
    <property type="nucleotide sequence ID" value="NZ_BMNT01000003.1"/>
</dbReference>
<reference evidence="2" key="1">
    <citation type="journal article" date="2014" name="Int. J. Syst. Evol. Microbiol.">
        <title>Complete genome sequence of Corynebacterium casei LMG S-19264T (=DSM 44701T), isolated from a smear-ripened cheese.</title>
        <authorList>
            <consortium name="US DOE Joint Genome Institute (JGI-PGF)"/>
            <person name="Walter F."/>
            <person name="Albersmeier A."/>
            <person name="Kalinowski J."/>
            <person name="Ruckert C."/>
        </authorList>
    </citation>
    <scope>NUCLEOTIDE SEQUENCE</scope>
    <source>
        <strain evidence="2">JCM 13064</strain>
    </source>
</reference>
<keyword evidence="1" id="KW-0732">Signal</keyword>
<feature type="chain" id="PRO_5037702728" evidence="1">
    <location>
        <begin position="26"/>
        <end position="451"/>
    </location>
</feature>
<evidence type="ECO:0000256" key="1">
    <source>
        <dbReference type="SAM" id="SignalP"/>
    </source>
</evidence>
<dbReference type="AlphaFoldDB" id="A0A917VED4"/>
<comment type="caution">
    <text evidence="2">The sequence shown here is derived from an EMBL/GenBank/DDBJ whole genome shotgun (WGS) entry which is preliminary data.</text>
</comment>
<feature type="signal peptide" evidence="1">
    <location>
        <begin position="1"/>
        <end position="25"/>
    </location>
</feature>
<organism evidence="2 3">
    <name type="scientific">Sphaerisporangium melleum</name>
    <dbReference type="NCBI Taxonomy" id="321316"/>
    <lineage>
        <taxon>Bacteria</taxon>
        <taxon>Bacillati</taxon>
        <taxon>Actinomycetota</taxon>
        <taxon>Actinomycetes</taxon>
        <taxon>Streptosporangiales</taxon>
        <taxon>Streptosporangiaceae</taxon>
        <taxon>Sphaerisporangium</taxon>
    </lineage>
</organism>
<dbReference type="PANTHER" id="PTHR43649">
    <property type="entry name" value="ARABINOSE-BINDING PROTEIN-RELATED"/>
    <property type="match status" value="1"/>
</dbReference>
<evidence type="ECO:0000313" key="2">
    <source>
        <dbReference type="EMBL" id="GGK66082.1"/>
    </source>
</evidence>
<proteinExistence type="predicted"/>
<dbReference type="Pfam" id="PF01547">
    <property type="entry name" value="SBP_bac_1"/>
    <property type="match status" value="1"/>
</dbReference>
<dbReference type="PROSITE" id="PS51318">
    <property type="entry name" value="TAT"/>
    <property type="match status" value="1"/>
</dbReference>
<dbReference type="Proteomes" id="UP000645217">
    <property type="component" value="Unassembled WGS sequence"/>
</dbReference>
<accession>A0A917VED4</accession>
<dbReference type="EMBL" id="BMNT01000003">
    <property type="protein sequence ID" value="GGK66082.1"/>
    <property type="molecule type" value="Genomic_DNA"/>
</dbReference>
<sequence>MEPRTTTRRTFLGLGLGLPLGAALAACGSSGPGTSSGSSAGGSGGGSGAKATYWYLSGQPDEAVRKNTIDAFNKANPNSQIEGTSIQNDAYKTKIKTSIGAGTAPTLVFGWGGGTLRSYVKAGQVDDLTPFFEQNPAIKERLFPSAFGAGTIDGKIYALPIERVQPIVLYYNKKVFEQVGVKPPESWGDIMDLVPKFNAKGIAPFSLGGQSRWTNMMWLEFLFDRIGGPEVFQAIFDGEKDAWNNPAAIDALTKMQELIKADGFIKGFSSITADSNADQALLYTGKAAMMLHGSWSYGIQNNDGGDFVSSGGLGYMNFPVVDGGKGDPGNTVGNPAQYLSIYSQATPEQKEIAKKFFTTGVNTEAAAKEWIAGGSVPIVNGTEGLFAASKDADWLKFVYGIASNAKFFGQSWDQALSPAAAEVLLDNISKLFQLSVSPQQFATNMNAVIGQ</sequence>
<protein>
    <submittedName>
        <fullName evidence="2">Solute-binding protein</fullName>
    </submittedName>
</protein>